<evidence type="ECO:0000256" key="2">
    <source>
        <dbReference type="SAM" id="Phobius"/>
    </source>
</evidence>
<dbReference type="RefSeq" id="WP_244725832.1">
    <property type="nucleotide sequence ID" value="NZ_CP095045.1"/>
</dbReference>
<keyword evidence="2" id="KW-1133">Transmembrane helix</keyword>
<feature type="domain" description="DUF7507" evidence="3">
    <location>
        <begin position="646"/>
        <end position="747"/>
    </location>
</feature>
<protein>
    <submittedName>
        <fullName evidence="4">DUF11 domain-containing protein</fullName>
    </submittedName>
</protein>
<dbReference type="InterPro" id="IPR051172">
    <property type="entry name" value="Chlamydia_OmcB"/>
</dbReference>
<feature type="domain" description="DUF7507" evidence="3">
    <location>
        <begin position="759"/>
        <end position="862"/>
    </location>
</feature>
<name>A0ABY4FGJ8_9MICO</name>
<proteinExistence type="predicted"/>
<feature type="region of interest" description="Disordered" evidence="1">
    <location>
        <begin position="975"/>
        <end position="1020"/>
    </location>
</feature>
<sequence>MLGQGARPFSIFVRQGEYLWVDTDARPDYIRSNTGAEQPWNPDGRLYGPAAADGIWQVYLDTGGNEHLEGNWEIEARAEASAGTAVPGRVWTYRYFLRQTSGPDPEKSDLRYWMMNDSGYLYQVDLRGYRGMNSSITADPVGNVTAPGACTSAYESVDYASGRQSLFAACGGRYRVFFEEPADDLPATADLAGTEVYVAPEPLTSAELDASTLSFAPAEPGSFAGTFTATISPRFTGDYRLQIDADGDGAFAGDADVEIPLSADGRGSYVHAWDGTGPDGDALASPGRRMNARIVFATVGEMHIVQHDVEGRDGIRVVLRNGDERGDATLHWDDRGLSARDRTSVTPVRDARAGVDSSGFVHGWDFSHTCSELTEECGSWGNNRAIVDWVSSSADGSAELHGFGGAASLDITKTADRASYATVGETITYTFTVTNTGTLDLENVGVQETAFDGAGELSAVACPGNALRVGESMECSAATTVTQEDIERGAISNAAVATGNAPGEPSIASPPDEVRVPAAQAPALALVKEIANPADEAWGPRAEFGAGDALDYRFSVENTGNLALTGVTVSETAFTGSGAAPSVACPGDALAPGESMVCTGRYEAADQADADRGVIENTAVASGDAAGRPGVTSDPSTAIALAPGRPALHLVKAADRRVFAAGEEIAYSFAVTNVGSVTLTDVSVREDSFTGSGSVPALDCPTTELAPGESVLCTATYAATQEDVDRGTIDNAATASGRTPQGDAVEAPPSAVRVSAVPQPALELRKTADRTGFAAGDAIAYRFDVVNTGNTTLSGITIEERDFNGSGDLSAISCPEGAVLAPGESTSCTAAYEASQADLDAGALVNTAVAHGVDPAGGDVASLPDSVTVPAVREASLRLEKNVDRERFAAGDALGYTFTVTNTGTVTAAEVRIEELAFSGTGRLDGVVCPESEARALAPGSTLVCTAGYVASLEDQGAGAPLRNTAVAVAAPPAAGEAPIRSHPDDAVSAPMPRASVPPPGETGGPAAAGAKGPGAPRLAATGGAPGLPLAVLGAVAALAGATGVLGARARRRATDAGDRSGDASAGV</sequence>
<evidence type="ECO:0000313" key="4">
    <source>
        <dbReference type="EMBL" id="UOQ55808.1"/>
    </source>
</evidence>
<dbReference type="EMBL" id="CP095045">
    <property type="protein sequence ID" value="UOQ55808.1"/>
    <property type="molecule type" value="Genomic_DNA"/>
</dbReference>
<evidence type="ECO:0000256" key="1">
    <source>
        <dbReference type="SAM" id="MobiDB-lite"/>
    </source>
</evidence>
<feature type="region of interest" description="Disordered" evidence="1">
    <location>
        <begin position="1047"/>
        <end position="1068"/>
    </location>
</feature>
<dbReference type="Proteomes" id="UP000831786">
    <property type="component" value="Chromosome"/>
</dbReference>
<keyword evidence="5" id="KW-1185">Reference proteome</keyword>
<dbReference type="InterPro" id="IPR055354">
    <property type="entry name" value="DUF7507"/>
</dbReference>
<feature type="compositionally biased region" description="Basic and acidic residues" evidence="1">
    <location>
        <begin position="1053"/>
        <end position="1062"/>
    </location>
</feature>
<accession>A0ABY4FGJ8</accession>
<feature type="domain" description="DUF7507" evidence="3">
    <location>
        <begin position="407"/>
        <end position="509"/>
    </location>
</feature>
<evidence type="ECO:0000259" key="3">
    <source>
        <dbReference type="Pfam" id="PF24346"/>
    </source>
</evidence>
<feature type="transmembrane region" description="Helical" evidence="2">
    <location>
        <begin position="1027"/>
        <end position="1048"/>
    </location>
</feature>
<reference evidence="4 5" key="1">
    <citation type="submission" date="2022-04" db="EMBL/GenBank/DDBJ databases">
        <title>Leucobacter sp. isolated from rhizosphere of garlic.</title>
        <authorList>
            <person name="Won M."/>
            <person name="Lee C.-M."/>
            <person name="Woen H.-Y."/>
            <person name="Kwon S.-W."/>
        </authorList>
    </citation>
    <scope>NUCLEOTIDE SEQUENCE [LARGE SCALE GENOMIC DNA]</scope>
    <source>
        <strain evidence="4 5">H21R-40</strain>
    </source>
</reference>
<gene>
    <name evidence="4" type="ORF">MUN78_08775</name>
</gene>
<feature type="domain" description="DUF7507" evidence="3">
    <location>
        <begin position="521"/>
        <end position="633"/>
    </location>
</feature>
<dbReference type="PANTHER" id="PTHR34819:SF3">
    <property type="entry name" value="CELL SURFACE PROTEIN"/>
    <property type="match status" value="1"/>
</dbReference>
<keyword evidence="2" id="KW-0812">Transmembrane</keyword>
<evidence type="ECO:0000313" key="5">
    <source>
        <dbReference type="Proteomes" id="UP000831786"/>
    </source>
</evidence>
<feature type="domain" description="DUF7507" evidence="3">
    <location>
        <begin position="875"/>
        <end position="975"/>
    </location>
</feature>
<dbReference type="InterPro" id="IPR047589">
    <property type="entry name" value="DUF11_rpt"/>
</dbReference>
<keyword evidence="2" id="KW-0472">Membrane</keyword>
<dbReference type="NCBIfam" id="TIGR01451">
    <property type="entry name" value="B_ant_repeat"/>
    <property type="match status" value="2"/>
</dbReference>
<feature type="compositionally biased region" description="Low complexity" evidence="1">
    <location>
        <begin position="1005"/>
        <end position="1020"/>
    </location>
</feature>
<dbReference type="PANTHER" id="PTHR34819">
    <property type="entry name" value="LARGE CYSTEINE-RICH PERIPLASMIC PROTEIN OMCB"/>
    <property type="match status" value="1"/>
</dbReference>
<organism evidence="4 5">
    <name type="scientific">Leucobacter allii</name>
    <dbReference type="NCBI Taxonomy" id="2932247"/>
    <lineage>
        <taxon>Bacteria</taxon>
        <taxon>Bacillati</taxon>
        <taxon>Actinomycetota</taxon>
        <taxon>Actinomycetes</taxon>
        <taxon>Micrococcales</taxon>
        <taxon>Microbacteriaceae</taxon>
        <taxon>Leucobacter</taxon>
    </lineage>
</organism>
<dbReference type="Pfam" id="PF24346">
    <property type="entry name" value="DUF7507"/>
    <property type="match status" value="5"/>
</dbReference>